<organism evidence="4 5">
    <name type="scientific">Plakobranchus ocellatus</name>
    <dbReference type="NCBI Taxonomy" id="259542"/>
    <lineage>
        <taxon>Eukaryota</taxon>
        <taxon>Metazoa</taxon>
        <taxon>Spiralia</taxon>
        <taxon>Lophotrochozoa</taxon>
        <taxon>Mollusca</taxon>
        <taxon>Gastropoda</taxon>
        <taxon>Heterobranchia</taxon>
        <taxon>Euthyneura</taxon>
        <taxon>Panpulmonata</taxon>
        <taxon>Sacoglossa</taxon>
        <taxon>Placobranchoidea</taxon>
        <taxon>Plakobranchidae</taxon>
        <taxon>Plakobranchus</taxon>
    </lineage>
</organism>
<proteinExistence type="predicted"/>
<evidence type="ECO:0000259" key="3">
    <source>
        <dbReference type="PROSITE" id="PS50222"/>
    </source>
</evidence>
<dbReference type="AlphaFoldDB" id="A0AAV3ZWR0"/>
<dbReference type="PROSITE" id="PS00018">
    <property type="entry name" value="EF_HAND_1"/>
    <property type="match status" value="4"/>
</dbReference>
<dbReference type="SUPFAM" id="SSF47473">
    <property type="entry name" value="EF-hand"/>
    <property type="match status" value="1"/>
</dbReference>
<feature type="domain" description="EF-hand" evidence="3">
    <location>
        <begin position="59"/>
        <end position="94"/>
    </location>
</feature>
<dbReference type="Pfam" id="PF13499">
    <property type="entry name" value="EF-hand_7"/>
    <property type="match status" value="2"/>
</dbReference>
<keyword evidence="2" id="KW-0106">Calcium</keyword>
<gene>
    <name evidence="4" type="ORF">PoB_002548600</name>
</gene>
<keyword evidence="1" id="KW-0677">Repeat</keyword>
<evidence type="ECO:0000313" key="4">
    <source>
        <dbReference type="EMBL" id="GFN98980.1"/>
    </source>
</evidence>
<sequence length="212" mass="24019">MRKTLAQGEIAAGGRTVEQRDQIKTREGGSEIALGENLINEGRNKLTCEWTERIEKRSGRRREFREAFHMFDKDGDGRITAKELGTVLRSLGQNPTETELRDMINEVDADGNGTIEFNEFLTMMSKKSEKHELEEITDAFKIFDKNGDGFINAAELRHVMTNLGEKLSDKEVEDMIKEADMDGDGRINYQEFIRMMTSDDHFGGGDSNKASD</sequence>
<keyword evidence="5" id="KW-1185">Reference proteome</keyword>
<feature type="domain" description="EF-hand" evidence="3">
    <location>
        <begin position="131"/>
        <end position="166"/>
    </location>
</feature>
<name>A0AAV3ZWR0_9GAST</name>
<dbReference type="PROSITE" id="PS50222">
    <property type="entry name" value="EF_HAND_2"/>
    <property type="match status" value="4"/>
</dbReference>
<dbReference type="Proteomes" id="UP000735302">
    <property type="component" value="Unassembled WGS sequence"/>
</dbReference>
<dbReference type="FunFam" id="1.10.238.10:FF:000527">
    <property type="entry name" value="Calmodulin-3"/>
    <property type="match status" value="1"/>
</dbReference>
<protein>
    <submittedName>
        <fullName evidence="4">Calmodulin</fullName>
    </submittedName>
</protein>
<reference evidence="4 5" key="1">
    <citation type="journal article" date="2021" name="Elife">
        <title>Chloroplast acquisition without the gene transfer in kleptoplastic sea slugs, Plakobranchus ocellatus.</title>
        <authorList>
            <person name="Maeda T."/>
            <person name="Takahashi S."/>
            <person name="Yoshida T."/>
            <person name="Shimamura S."/>
            <person name="Takaki Y."/>
            <person name="Nagai Y."/>
            <person name="Toyoda A."/>
            <person name="Suzuki Y."/>
            <person name="Arimoto A."/>
            <person name="Ishii H."/>
            <person name="Satoh N."/>
            <person name="Nishiyama T."/>
            <person name="Hasebe M."/>
            <person name="Maruyama T."/>
            <person name="Minagawa J."/>
            <person name="Obokata J."/>
            <person name="Shigenobu S."/>
        </authorList>
    </citation>
    <scope>NUCLEOTIDE SEQUENCE [LARGE SCALE GENOMIC DNA]</scope>
</reference>
<dbReference type="PANTHER" id="PTHR23050">
    <property type="entry name" value="CALCIUM BINDING PROTEIN"/>
    <property type="match status" value="1"/>
</dbReference>
<evidence type="ECO:0000256" key="1">
    <source>
        <dbReference type="ARBA" id="ARBA00022737"/>
    </source>
</evidence>
<dbReference type="GO" id="GO:0005509">
    <property type="term" value="F:calcium ion binding"/>
    <property type="evidence" value="ECO:0007669"/>
    <property type="project" value="InterPro"/>
</dbReference>
<dbReference type="InterPro" id="IPR050145">
    <property type="entry name" value="Centrin_CML-like"/>
</dbReference>
<dbReference type="CDD" id="cd00051">
    <property type="entry name" value="EFh"/>
    <property type="match status" value="2"/>
</dbReference>
<accession>A0AAV3ZWR0</accession>
<feature type="domain" description="EF-hand" evidence="3">
    <location>
        <begin position="167"/>
        <end position="202"/>
    </location>
</feature>
<evidence type="ECO:0000256" key="2">
    <source>
        <dbReference type="ARBA" id="ARBA00022837"/>
    </source>
</evidence>
<dbReference type="Gene3D" id="1.10.238.10">
    <property type="entry name" value="EF-hand"/>
    <property type="match status" value="2"/>
</dbReference>
<dbReference type="EMBL" id="BLXT01002928">
    <property type="protein sequence ID" value="GFN98980.1"/>
    <property type="molecule type" value="Genomic_DNA"/>
</dbReference>
<dbReference type="InterPro" id="IPR002048">
    <property type="entry name" value="EF_hand_dom"/>
</dbReference>
<dbReference type="SMART" id="SM00054">
    <property type="entry name" value="EFh"/>
    <property type="match status" value="4"/>
</dbReference>
<dbReference type="InterPro" id="IPR011992">
    <property type="entry name" value="EF-hand-dom_pair"/>
</dbReference>
<evidence type="ECO:0000313" key="5">
    <source>
        <dbReference type="Proteomes" id="UP000735302"/>
    </source>
</evidence>
<dbReference type="InterPro" id="IPR018247">
    <property type="entry name" value="EF_Hand_1_Ca_BS"/>
</dbReference>
<comment type="caution">
    <text evidence="4">The sequence shown here is derived from an EMBL/GenBank/DDBJ whole genome shotgun (WGS) entry which is preliminary data.</text>
</comment>
<feature type="domain" description="EF-hand" evidence="3">
    <location>
        <begin position="95"/>
        <end position="130"/>
    </location>
</feature>